<evidence type="ECO:0000256" key="2">
    <source>
        <dbReference type="ARBA" id="ARBA00022723"/>
    </source>
</evidence>
<dbReference type="GO" id="GO:0004065">
    <property type="term" value="F:arylsulfatase activity"/>
    <property type="evidence" value="ECO:0007669"/>
    <property type="project" value="UniProtKB-EC"/>
</dbReference>
<gene>
    <name evidence="6" type="primary">atsA_16</name>
    <name evidence="6" type="ORF">SMSP2_01380</name>
</gene>
<evidence type="ECO:0000256" key="3">
    <source>
        <dbReference type="ARBA" id="ARBA00022801"/>
    </source>
</evidence>
<keyword evidence="3 6" id="KW-0378">Hydrolase</keyword>
<proteinExistence type="inferred from homology"/>
<dbReference type="InterPro" id="IPR000917">
    <property type="entry name" value="Sulfatase_N"/>
</dbReference>
<evidence type="ECO:0000313" key="6">
    <source>
        <dbReference type="EMBL" id="AQQ71016.1"/>
    </source>
</evidence>
<reference evidence="7" key="1">
    <citation type="submission" date="2017-02" db="EMBL/GenBank/DDBJ databases">
        <title>Comparative genomics and description of representatives of a novel lineage of planctomycetes thriving in anoxic sediments.</title>
        <authorList>
            <person name="Spring S."/>
            <person name="Bunk B."/>
            <person name="Sproer C."/>
        </authorList>
    </citation>
    <scope>NUCLEOTIDE SEQUENCE [LARGE SCALE GENOMIC DNA]</scope>
    <source>
        <strain evidence="7">SM-Chi-D1</strain>
    </source>
</reference>
<dbReference type="InterPro" id="IPR050738">
    <property type="entry name" value="Sulfatase"/>
</dbReference>
<organism evidence="6 7">
    <name type="scientific">Limihaloglobus sulfuriphilus</name>
    <dbReference type="NCBI Taxonomy" id="1851148"/>
    <lineage>
        <taxon>Bacteria</taxon>
        <taxon>Pseudomonadati</taxon>
        <taxon>Planctomycetota</taxon>
        <taxon>Phycisphaerae</taxon>
        <taxon>Sedimentisphaerales</taxon>
        <taxon>Sedimentisphaeraceae</taxon>
        <taxon>Limihaloglobus</taxon>
    </lineage>
</organism>
<dbReference type="PROSITE" id="PS00523">
    <property type="entry name" value="SULFATASE_1"/>
    <property type="match status" value="1"/>
</dbReference>
<dbReference type="PANTHER" id="PTHR42693">
    <property type="entry name" value="ARYLSULFATASE FAMILY MEMBER"/>
    <property type="match status" value="1"/>
</dbReference>
<keyword evidence="4" id="KW-0106">Calcium</keyword>
<keyword evidence="7" id="KW-1185">Reference proteome</keyword>
<dbReference type="SUPFAM" id="SSF53649">
    <property type="entry name" value="Alkaline phosphatase-like"/>
    <property type="match status" value="1"/>
</dbReference>
<dbReference type="RefSeq" id="WP_146683236.1">
    <property type="nucleotide sequence ID" value="NZ_CP019646.1"/>
</dbReference>
<dbReference type="Pfam" id="PF00884">
    <property type="entry name" value="Sulfatase"/>
    <property type="match status" value="1"/>
</dbReference>
<evidence type="ECO:0000256" key="4">
    <source>
        <dbReference type="ARBA" id="ARBA00022837"/>
    </source>
</evidence>
<dbReference type="AlphaFoldDB" id="A0A1Q2ME91"/>
<feature type="domain" description="Sulfatase N-terminal" evidence="5">
    <location>
        <begin position="30"/>
        <end position="360"/>
    </location>
</feature>
<evidence type="ECO:0000256" key="1">
    <source>
        <dbReference type="ARBA" id="ARBA00008779"/>
    </source>
</evidence>
<dbReference type="EC" id="3.1.6.1" evidence="6"/>
<dbReference type="Gene3D" id="3.40.720.10">
    <property type="entry name" value="Alkaline Phosphatase, subunit A"/>
    <property type="match status" value="1"/>
</dbReference>
<dbReference type="Proteomes" id="UP000188181">
    <property type="component" value="Chromosome"/>
</dbReference>
<dbReference type="STRING" id="1851148.SMSP2_01380"/>
<comment type="similarity">
    <text evidence="1">Belongs to the sulfatase family.</text>
</comment>
<dbReference type="Gene3D" id="3.30.1120.10">
    <property type="match status" value="1"/>
</dbReference>
<evidence type="ECO:0000259" key="5">
    <source>
        <dbReference type="Pfam" id="PF00884"/>
    </source>
</evidence>
<dbReference type="InterPro" id="IPR017850">
    <property type="entry name" value="Alkaline_phosphatase_core_sf"/>
</dbReference>
<dbReference type="PANTHER" id="PTHR42693:SF33">
    <property type="entry name" value="ARYLSULFATASE"/>
    <property type="match status" value="1"/>
</dbReference>
<dbReference type="EMBL" id="CP019646">
    <property type="protein sequence ID" value="AQQ71016.1"/>
    <property type="molecule type" value="Genomic_DNA"/>
</dbReference>
<name>A0A1Q2ME91_9BACT</name>
<dbReference type="InterPro" id="IPR024607">
    <property type="entry name" value="Sulfatase_CS"/>
</dbReference>
<dbReference type="GO" id="GO:0046872">
    <property type="term" value="F:metal ion binding"/>
    <property type="evidence" value="ECO:0007669"/>
    <property type="project" value="UniProtKB-KW"/>
</dbReference>
<dbReference type="PROSITE" id="PS00149">
    <property type="entry name" value="SULFATASE_2"/>
    <property type="match status" value="1"/>
</dbReference>
<keyword evidence="2" id="KW-0479">Metal-binding</keyword>
<evidence type="ECO:0000313" key="7">
    <source>
        <dbReference type="Proteomes" id="UP000188181"/>
    </source>
</evidence>
<protein>
    <submittedName>
        <fullName evidence="6">Arylsulfatase</fullName>
        <ecNumber evidence="6">3.1.6.1</ecNumber>
    </submittedName>
</protein>
<accession>A0A1Q2ME91</accession>
<sequence>MDRRFFLKTTFAAAAGIASYGFADSNNRKPNIIVIMADDLGWGDLGCYGHQVIRTPNIDKLAREGTLYTNFYCNASICSPTRAAMMTGRFPGRVGVHSQISTRERMESINSAYCLDTRYPMLPRMLQEAGYHTMHIGKWHLSEWLHKNPDQPRPSEYGFDDYLLPYLNWPKCKYGDKWQQKTHRPYATELFVDQGIKYLQSRENSDNPFFLQMWLVDPHDPLIPKVEQMQHYNHMKPGQPYNEGDDKYLEPNRIWYSVVTEMDRQLGRLFDAVDRLGMSEDTYIIFTSDNGAANPQAYDTYIGWGSNGPFRGQKGSLYEGGIRTPFIVRCPGRVPAGRVDDESVISGVDFMPTFSSIAGYKKKAAYEQDGEDVSYALGGKTFQRNKPLMWQWRYGQARGAIHQSPMLAVREGRWKLLANPDRSRIELYDVAADPSELDNKADANPELVRQLFKKLIEYHKSLPDAAEGPYDKNAGKNTYAWPK</sequence>
<dbReference type="OrthoDB" id="9803751at2"/>
<dbReference type="KEGG" id="pbas:SMSP2_01380"/>